<reference evidence="2 3" key="1">
    <citation type="submission" date="2017-06" db="EMBL/GenBank/DDBJ databases">
        <title>Streptomyces albireticuli Genome sequencing and assembly.</title>
        <authorList>
            <person name="Wang Y."/>
            <person name="Du B."/>
            <person name="Ding Y."/>
            <person name="Liu H."/>
            <person name="Hou Q."/>
            <person name="Liu K."/>
            <person name="Yao L."/>
            <person name="Wang C."/>
        </authorList>
    </citation>
    <scope>NUCLEOTIDE SEQUENCE [LARGE SCALE GENOMIC DNA]</scope>
    <source>
        <strain evidence="2 3">MDJK11</strain>
    </source>
</reference>
<dbReference type="EMBL" id="CP021744">
    <property type="protein sequence ID" value="ARZ71037.1"/>
    <property type="molecule type" value="Genomic_DNA"/>
</dbReference>
<evidence type="ECO:0008006" key="4">
    <source>
        <dbReference type="Google" id="ProtNLM"/>
    </source>
</evidence>
<feature type="region of interest" description="Disordered" evidence="1">
    <location>
        <begin position="1"/>
        <end position="30"/>
    </location>
</feature>
<protein>
    <recommendedName>
        <fullName evidence="4">Nitroreductase</fullName>
    </recommendedName>
</protein>
<dbReference type="InterPro" id="IPR000415">
    <property type="entry name" value="Nitroreductase-like"/>
</dbReference>
<dbReference type="KEGG" id="salj:SMD11_5449"/>
<proteinExistence type="predicted"/>
<dbReference type="SUPFAM" id="SSF55469">
    <property type="entry name" value="FMN-dependent nitroreductase-like"/>
    <property type="match status" value="1"/>
</dbReference>
<dbReference type="Proteomes" id="UP000195755">
    <property type="component" value="Chromosome"/>
</dbReference>
<accession>A0A1Z2L9R8</accession>
<evidence type="ECO:0000313" key="3">
    <source>
        <dbReference type="Proteomes" id="UP000195755"/>
    </source>
</evidence>
<organism evidence="2 3">
    <name type="scientific">Streptomyces albireticuli</name>
    <dbReference type="NCBI Taxonomy" id="1940"/>
    <lineage>
        <taxon>Bacteria</taxon>
        <taxon>Bacillati</taxon>
        <taxon>Actinomycetota</taxon>
        <taxon>Actinomycetes</taxon>
        <taxon>Kitasatosporales</taxon>
        <taxon>Streptomycetaceae</taxon>
        <taxon>Streptomyces</taxon>
    </lineage>
</organism>
<dbReference type="AlphaFoldDB" id="A0A1Z2L9R8"/>
<evidence type="ECO:0000313" key="2">
    <source>
        <dbReference type="EMBL" id="ARZ71037.1"/>
    </source>
</evidence>
<name>A0A1Z2L9R8_9ACTN</name>
<evidence type="ECO:0000256" key="1">
    <source>
        <dbReference type="SAM" id="MobiDB-lite"/>
    </source>
</evidence>
<dbReference type="GO" id="GO:0016491">
    <property type="term" value="F:oxidoreductase activity"/>
    <property type="evidence" value="ECO:0007669"/>
    <property type="project" value="InterPro"/>
</dbReference>
<sequence length="49" mass="5389">MEKVQGKMNVEQTVLARRSATRLTGPGPDDRELAELVELAMTAPDHGRL</sequence>
<gene>
    <name evidence="2" type="ORF">SMD11_5449</name>
</gene>